<comment type="caution">
    <text evidence="1">The sequence shown here is derived from an EMBL/GenBank/DDBJ whole genome shotgun (WGS) entry which is preliminary data.</text>
</comment>
<proteinExistence type="predicted"/>
<keyword evidence="2" id="KW-1185">Reference proteome</keyword>
<dbReference type="AlphaFoldDB" id="A0AAW0JT02"/>
<dbReference type="EMBL" id="PKMF04000471">
    <property type="protein sequence ID" value="KAK7829843.1"/>
    <property type="molecule type" value="Genomic_DNA"/>
</dbReference>
<gene>
    <name evidence="1" type="primary">TIM23-2</name>
    <name evidence="1" type="ORF">CFP56_028627</name>
</gene>
<name>A0AAW0JT02_QUESU</name>
<protein>
    <submittedName>
        <fullName evidence="1">Mitochondrial import inner membrane translocase subunit tim23-2</fullName>
    </submittedName>
</protein>
<sequence length="136" mass="15518">MQQKWDSHNSRIQVLIPVRNIYQLPTAPQYLFNEEARRSHRNLSDNLTFFTGCSYLLGALGGGASSLIAGVKSFEPGDTAKLRANWVLQPSDMGFLESHLSFKSMHLKRSRVQITISNRRVQLRCSQIRPYRVPTL</sequence>
<reference evidence="1 2" key="1">
    <citation type="journal article" date="2018" name="Sci. Data">
        <title>The draft genome sequence of cork oak.</title>
        <authorList>
            <person name="Ramos A.M."/>
            <person name="Usie A."/>
            <person name="Barbosa P."/>
            <person name="Barros P.M."/>
            <person name="Capote T."/>
            <person name="Chaves I."/>
            <person name="Simoes F."/>
            <person name="Abreu I."/>
            <person name="Carrasquinho I."/>
            <person name="Faro C."/>
            <person name="Guimaraes J.B."/>
            <person name="Mendonca D."/>
            <person name="Nobrega F."/>
            <person name="Rodrigues L."/>
            <person name="Saibo N.J.M."/>
            <person name="Varela M.C."/>
            <person name="Egas C."/>
            <person name="Matos J."/>
            <person name="Miguel C.M."/>
            <person name="Oliveira M.M."/>
            <person name="Ricardo C.P."/>
            <person name="Goncalves S."/>
        </authorList>
    </citation>
    <scope>NUCLEOTIDE SEQUENCE [LARGE SCALE GENOMIC DNA]</scope>
    <source>
        <strain evidence="2">cv. HL8</strain>
    </source>
</reference>
<evidence type="ECO:0000313" key="1">
    <source>
        <dbReference type="EMBL" id="KAK7829843.1"/>
    </source>
</evidence>
<accession>A0AAW0JT02</accession>
<dbReference type="Proteomes" id="UP000237347">
    <property type="component" value="Unassembled WGS sequence"/>
</dbReference>
<evidence type="ECO:0000313" key="2">
    <source>
        <dbReference type="Proteomes" id="UP000237347"/>
    </source>
</evidence>
<organism evidence="1 2">
    <name type="scientific">Quercus suber</name>
    <name type="common">Cork oak</name>
    <dbReference type="NCBI Taxonomy" id="58331"/>
    <lineage>
        <taxon>Eukaryota</taxon>
        <taxon>Viridiplantae</taxon>
        <taxon>Streptophyta</taxon>
        <taxon>Embryophyta</taxon>
        <taxon>Tracheophyta</taxon>
        <taxon>Spermatophyta</taxon>
        <taxon>Magnoliopsida</taxon>
        <taxon>eudicotyledons</taxon>
        <taxon>Gunneridae</taxon>
        <taxon>Pentapetalae</taxon>
        <taxon>rosids</taxon>
        <taxon>fabids</taxon>
        <taxon>Fagales</taxon>
        <taxon>Fagaceae</taxon>
        <taxon>Quercus</taxon>
    </lineage>
</organism>